<reference evidence="9 10" key="1">
    <citation type="submission" date="2023-02" db="EMBL/GenBank/DDBJ databases">
        <title>Genome sequence of Novosphingobium humi KACC 19094.</title>
        <authorList>
            <person name="Kim S."/>
            <person name="Heo J."/>
            <person name="Kwon S.-W."/>
        </authorList>
    </citation>
    <scope>NUCLEOTIDE SEQUENCE [LARGE SCALE GENOMIC DNA]</scope>
    <source>
        <strain evidence="9 10">KACC 19094</strain>
        <plasmid evidence="9 10">unnamed2</plasmid>
    </source>
</reference>
<feature type="binding site" evidence="7">
    <location>
        <position position="299"/>
    </location>
    <ligand>
        <name>substrate</name>
    </ligand>
</feature>
<dbReference type="HAMAP" id="MF_01201">
    <property type="entry name" value="Ala_racemase"/>
    <property type="match status" value="1"/>
</dbReference>
<accession>A0ABY7U423</accession>
<evidence type="ECO:0000256" key="5">
    <source>
        <dbReference type="ARBA" id="ARBA00022898"/>
    </source>
</evidence>
<dbReference type="Pfam" id="PF01168">
    <property type="entry name" value="Ala_racemase_N"/>
    <property type="match status" value="1"/>
</dbReference>
<evidence type="ECO:0000313" key="10">
    <source>
        <dbReference type="Proteomes" id="UP001218231"/>
    </source>
</evidence>
<comment type="function">
    <text evidence="7">Catalyzes the interconversion of L-alanine and D-alanine. May also act on other amino acids.</text>
</comment>
<dbReference type="Pfam" id="PF00842">
    <property type="entry name" value="Ala_racemase_C"/>
    <property type="match status" value="1"/>
</dbReference>
<dbReference type="SUPFAM" id="SSF51419">
    <property type="entry name" value="PLP-binding barrel"/>
    <property type="match status" value="1"/>
</dbReference>
<evidence type="ECO:0000256" key="3">
    <source>
        <dbReference type="ARBA" id="ARBA00007880"/>
    </source>
</evidence>
<keyword evidence="5 7" id="KW-0663">Pyridoxal phosphate</keyword>
<comment type="catalytic activity">
    <reaction evidence="1 7">
        <text>L-alanine = D-alanine</text>
        <dbReference type="Rhea" id="RHEA:20249"/>
        <dbReference type="ChEBI" id="CHEBI:57416"/>
        <dbReference type="ChEBI" id="CHEBI:57972"/>
        <dbReference type="EC" id="5.1.1.1"/>
    </reaction>
</comment>
<dbReference type="PRINTS" id="PR00992">
    <property type="entry name" value="ALARACEMASE"/>
</dbReference>
<comment type="cofactor">
    <cofactor evidence="2 7">
        <name>pyridoxal 5'-phosphate</name>
        <dbReference type="ChEBI" id="CHEBI:597326"/>
    </cofactor>
</comment>
<keyword evidence="6 7" id="KW-0413">Isomerase</keyword>
<dbReference type="InterPro" id="IPR001608">
    <property type="entry name" value="Ala_racemase_N"/>
</dbReference>
<dbReference type="InterPro" id="IPR009006">
    <property type="entry name" value="Ala_racemase/Decarboxylase_C"/>
</dbReference>
<dbReference type="PROSITE" id="PS00395">
    <property type="entry name" value="ALANINE_RACEMASE"/>
    <property type="match status" value="1"/>
</dbReference>
<comment type="similarity">
    <text evidence="3 7">Belongs to the alanine racemase family.</text>
</comment>
<evidence type="ECO:0000259" key="8">
    <source>
        <dbReference type="SMART" id="SM01005"/>
    </source>
</evidence>
<comment type="pathway">
    <text evidence="7">Amino-acid biosynthesis; D-alanine biosynthesis; D-alanine from L-alanine: step 1/1.</text>
</comment>
<organism evidence="9 10">
    <name type="scientific">Novosphingobium humi</name>
    <dbReference type="NCBI Taxonomy" id="2282397"/>
    <lineage>
        <taxon>Bacteria</taxon>
        <taxon>Pseudomonadati</taxon>
        <taxon>Pseudomonadota</taxon>
        <taxon>Alphaproteobacteria</taxon>
        <taxon>Sphingomonadales</taxon>
        <taxon>Sphingomonadaceae</taxon>
        <taxon>Novosphingobium</taxon>
    </lineage>
</organism>
<feature type="active site" description="Proton acceptor; specific for D-alanine" evidence="7">
    <location>
        <position position="35"/>
    </location>
</feature>
<feature type="active site" description="Proton acceptor; specific for L-alanine" evidence="7">
    <location>
        <position position="251"/>
    </location>
</feature>
<keyword evidence="9" id="KW-0614">Plasmid</keyword>
<dbReference type="NCBIfam" id="TIGR00492">
    <property type="entry name" value="alr"/>
    <property type="match status" value="1"/>
</dbReference>
<dbReference type="InterPro" id="IPR011079">
    <property type="entry name" value="Ala_racemase_C"/>
</dbReference>
<keyword evidence="10" id="KW-1185">Reference proteome</keyword>
<protein>
    <recommendedName>
        <fullName evidence="4 7">Alanine racemase</fullName>
        <ecNumber evidence="4 7">5.1.1.1</ecNumber>
    </recommendedName>
</protein>
<evidence type="ECO:0000256" key="1">
    <source>
        <dbReference type="ARBA" id="ARBA00000316"/>
    </source>
</evidence>
<dbReference type="RefSeq" id="WP_273620505.1">
    <property type="nucleotide sequence ID" value="NZ_CP117419.1"/>
</dbReference>
<evidence type="ECO:0000313" key="9">
    <source>
        <dbReference type="EMBL" id="WCT80238.1"/>
    </source>
</evidence>
<dbReference type="Gene3D" id="2.40.37.10">
    <property type="entry name" value="Lyase, Ornithine Decarboxylase, Chain A, domain 1"/>
    <property type="match status" value="1"/>
</dbReference>
<evidence type="ECO:0000256" key="2">
    <source>
        <dbReference type="ARBA" id="ARBA00001933"/>
    </source>
</evidence>
<dbReference type="PANTHER" id="PTHR30511:SF0">
    <property type="entry name" value="ALANINE RACEMASE, CATABOLIC-RELATED"/>
    <property type="match status" value="1"/>
</dbReference>
<feature type="domain" description="Alanine racemase C-terminal" evidence="8">
    <location>
        <begin position="230"/>
        <end position="356"/>
    </location>
</feature>
<dbReference type="SUPFAM" id="SSF50621">
    <property type="entry name" value="Alanine racemase C-terminal domain-like"/>
    <property type="match status" value="1"/>
</dbReference>
<evidence type="ECO:0000256" key="4">
    <source>
        <dbReference type="ARBA" id="ARBA00013089"/>
    </source>
</evidence>
<geneLocation type="plasmid" evidence="9 10">
    <name>unnamed2</name>
</geneLocation>
<dbReference type="Proteomes" id="UP001218231">
    <property type="component" value="Plasmid unnamed2"/>
</dbReference>
<dbReference type="CDD" id="cd00430">
    <property type="entry name" value="PLPDE_III_AR"/>
    <property type="match status" value="1"/>
</dbReference>
<dbReference type="SMART" id="SM01005">
    <property type="entry name" value="Ala_racemase_C"/>
    <property type="match status" value="1"/>
</dbReference>
<feature type="modified residue" description="N6-(pyridoxal phosphate)lysine" evidence="7">
    <location>
        <position position="35"/>
    </location>
</feature>
<dbReference type="InterPro" id="IPR000821">
    <property type="entry name" value="Ala_racemase"/>
</dbReference>
<evidence type="ECO:0000256" key="7">
    <source>
        <dbReference type="HAMAP-Rule" id="MF_01201"/>
    </source>
</evidence>
<dbReference type="InterPro" id="IPR029066">
    <property type="entry name" value="PLP-binding_barrel"/>
</dbReference>
<dbReference type="GO" id="GO:0008784">
    <property type="term" value="F:alanine racemase activity"/>
    <property type="evidence" value="ECO:0007669"/>
    <property type="project" value="UniProtKB-EC"/>
</dbReference>
<proteinExistence type="inferred from homology"/>
<dbReference type="PANTHER" id="PTHR30511">
    <property type="entry name" value="ALANINE RACEMASE"/>
    <property type="match status" value="1"/>
</dbReference>
<feature type="binding site" evidence="7">
    <location>
        <position position="131"/>
    </location>
    <ligand>
        <name>substrate</name>
    </ligand>
</feature>
<name>A0ABY7U423_9SPHN</name>
<evidence type="ECO:0000256" key="6">
    <source>
        <dbReference type="ARBA" id="ARBA00023235"/>
    </source>
</evidence>
<dbReference type="EMBL" id="CP117419">
    <property type="protein sequence ID" value="WCT80238.1"/>
    <property type="molecule type" value="Genomic_DNA"/>
</dbReference>
<dbReference type="Gene3D" id="3.20.20.10">
    <property type="entry name" value="Alanine racemase"/>
    <property type="match status" value="1"/>
</dbReference>
<dbReference type="InterPro" id="IPR020622">
    <property type="entry name" value="Ala_racemase_pyridoxalP-BS"/>
</dbReference>
<gene>
    <name evidence="9" type="primary">alr</name>
    <name evidence="9" type="ORF">PQ457_21880</name>
</gene>
<dbReference type="EC" id="5.1.1.1" evidence="4 7"/>
<sequence>MGAGARLTIDWGALAANYRLLRDTVAPAQVAGVVKADGYGLGSARVADVLLAQGCRHLFVALLCEAEPLVGKGVPVYVLNGLLPGQEAECETMGAIPVLNSLDQARRWADLARTLGRPLPAILQVDTGMSRMGMPPEEVDGFLADPAMAQWLDLRFLISHLACADEPHHAANAEQADRFRTIAERFPGLPRALDNSGGCFLERGHFDLVRGGIALYGGAPRVGPNPMRPVVALESAIAQLRRVPPGAGVGYGMSFHAERETRIATIPVGYADGWPRALSNRGAAFIAGHRAPIIGRVSMDSITLDVTDVPAQYLYPGAPVELLGPHQTIDDVAHDAGTISYEILTQLSRRYERHYIGIPAQQESIAS</sequence>